<dbReference type="Proteomes" id="UP000280271">
    <property type="component" value="Unassembled WGS sequence"/>
</dbReference>
<gene>
    <name evidence="1" type="ORF">D9K81_16750</name>
</gene>
<evidence type="ECO:0008006" key="3">
    <source>
        <dbReference type="Google" id="ProtNLM"/>
    </source>
</evidence>
<name>A0ABX9TSD0_9GAMM</name>
<protein>
    <recommendedName>
        <fullName evidence="3">Phage tail tape measure protein domain-containing protein</fullName>
    </recommendedName>
</protein>
<evidence type="ECO:0000313" key="2">
    <source>
        <dbReference type="Proteomes" id="UP000280271"/>
    </source>
</evidence>
<evidence type="ECO:0000313" key="1">
    <source>
        <dbReference type="EMBL" id="RLL17820.1"/>
    </source>
</evidence>
<accession>A0ABX9TSD0</accession>
<organism evidence="1 2">
    <name type="scientific">Acinetobacter chengduensis</name>
    <dbReference type="NCBI Taxonomy" id="2420890"/>
    <lineage>
        <taxon>Bacteria</taxon>
        <taxon>Pseudomonadati</taxon>
        <taxon>Pseudomonadota</taxon>
        <taxon>Gammaproteobacteria</taxon>
        <taxon>Moraxellales</taxon>
        <taxon>Moraxellaceae</taxon>
        <taxon>Acinetobacter</taxon>
    </lineage>
</organism>
<sequence>MSKNSVVSLTLQLKGQQASAELKRIAADQLTAVKKINTEQQKLAPLQAGQINNAKKFSDELRKQGQAFTAQKREALAVDTARKLGIRTEQQINAEIKKTHNSYAQLSILQRQGVVTAKDMERAYAAMKSRVAALNGELGKTVQTEKQIQQIQKTGGSVGISTLQRGSAVAGAVAGGYYAIKNVTAPPLERGRNFASSIFDATASVTGGFEGMTKDQAKAANQQLMNYAKDAVRQGHGTVEGVSEAAQILSASGNYDTIADLQKPLIAIARSSFASGASEADMARLAGQAKQFGVAPNRTQAALDRMMGSGIAGGFELRDMAQFLPALLGTAKRAGFSGEQGLNAVTTHLQLARKYTGTPGEAATNIEDLYGLTGQKHFKDAIAKNVIVEAGDPTRAGKKKGSREFDLTQYLVKEQLKGVDTTTSIANLMNRQLSKNSEYNSLTSKLSQAIKNKDEAQAESLKKAIELVISGEFGDIFHNKQSLSGISAIVTGMKNGDYQDVYKQSWNAEGSVDWISDVKGDNEFAQAAALQQETILAQIKIYESVNEKLGGFESGLVSVMQSNQGLTAATLAATGALTALAGVAGGAAIGGVFGGGKGALGKIGGIATGATRFGGAGLAVAGAGAVGYGAGSLISDHLVEGTAFGDFLGESIAKTLAAFGNDDAKAAVEAQAKYEQMIAEQQTTNQYTRELNANIKTLINVTQQNKPIPFSASGLIGDISNHAATEEKRHGFNLLSFGQK</sequence>
<proteinExistence type="predicted"/>
<dbReference type="EMBL" id="RCHC01000028">
    <property type="protein sequence ID" value="RLL17820.1"/>
    <property type="molecule type" value="Genomic_DNA"/>
</dbReference>
<comment type="caution">
    <text evidence="1">The sequence shown here is derived from an EMBL/GenBank/DDBJ whole genome shotgun (WGS) entry which is preliminary data.</text>
</comment>
<keyword evidence="2" id="KW-1185">Reference proteome</keyword>
<reference evidence="1 2" key="1">
    <citation type="submission" date="2018-09" db="EMBL/GenBank/DDBJ databases">
        <title>The draft genome of Acinetobacter sp. strains.</title>
        <authorList>
            <person name="Qin J."/>
            <person name="Feng Y."/>
            <person name="Zong Z."/>
        </authorList>
    </citation>
    <scope>NUCLEOTIDE SEQUENCE [LARGE SCALE GENOMIC DNA]</scope>
    <source>
        <strain evidence="1 2">WCHAc060005</strain>
    </source>
</reference>
<dbReference type="RefSeq" id="WP_120375080.1">
    <property type="nucleotide sequence ID" value="NZ_RCHC01000028.1"/>
</dbReference>